<protein>
    <submittedName>
        <fullName evidence="2">Uncharacterized protein</fullName>
    </submittedName>
</protein>
<proteinExistence type="predicted"/>
<gene>
    <name evidence="2" type="ORF">BIP78_1389</name>
</gene>
<evidence type="ECO:0000256" key="1">
    <source>
        <dbReference type="SAM" id="Phobius"/>
    </source>
</evidence>
<accession>A0A410FVL6</accession>
<sequence length="39" mass="3894">MGAGVGAAAGAFFQDAGFGAAAGAVVGLLLHLYFRLRLR</sequence>
<keyword evidence="1" id="KW-1133">Transmembrane helix</keyword>
<name>A0A410FVL6_BIPS1</name>
<keyword evidence="1" id="KW-0812">Transmembrane</keyword>
<dbReference type="Proteomes" id="UP000287233">
    <property type="component" value="Chromosome"/>
</dbReference>
<feature type="transmembrane region" description="Helical" evidence="1">
    <location>
        <begin position="16"/>
        <end position="34"/>
    </location>
</feature>
<organism evidence="2 3">
    <name type="scientific">Bipolaricaulis sibiricus</name>
    <dbReference type="NCBI Taxonomy" id="2501609"/>
    <lineage>
        <taxon>Bacteria</taxon>
        <taxon>Candidatus Bipolaricaulota</taxon>
        <taxon>Candidatus Bipolaricaulia</taxon>
        <taxon>Candidatus Bipolaricaulales</taxon>
        <taxon>Candidatus Bipolaricaulaceae</taxon>
        <taxon>Candidatus Bipolaricaulis</taxon>
    </lineage>
</organism>
<evidence type="ECO:0000313" key="3">
    <source>
        <dbReference type="Proteomes" id="UP000287233"/>
    </source>
</evidence>
<dbReference type="AlphaFoldDB" id="A0A410FVL6"/>
<dbReference type="EMBL" id="CP034928">
    <property type="protein sequence ID" value="QAA77155.1"/>
    <property type="molecule type" value="Genomic_DNA"/>
</dbReference>
<dbReference type="KEGG" id="bih:BIP78_1389"/>
<reference evidence="3" key="1">
    <citation type="submission" date="2018-12" db="EMBL/GenBank/DDBJ databases">
        <title>Complete genome sequence of an uncultured bacterium of the candidate phylum Bipolaricaulota.</title>
        <authorList>
            <person name="Kadnikov V.V."/>
            <person name="Mardanov A.V."/>
            <person name="Beletsky A.V."/>
            <person name="Frank Y.A."/>
            <person name="Karnachuk O.V."/>
            <person name="Ravin N.V."/>
        </authorList>
    </citation>
    <scope>NUCLEOTIDE SEQUENCE [LARGE SCALE GENOMIC DNA]</scope>
</reference>
<keyword evidence="1" id="KW-0472">Membrane</keyword>
<evidence type="ECO:0000313" key="2">
    <source>
        <dbReference type="EMBL" id="QAA77155.1"/>
    </source>
</evidence>